<name>A0AA37V0X0_9BACT</name>
<accession>A0AA37V0X0</accession>
<dbReference type="GO" id="GO:0000155">
    <property type="term" value="F:phosphorelay sensor kinase activity"/>
    <property type="evidence" value="ECO:0007669"/>
    <property type="project" value="InterPro"/>
</dbReference>
<evidence type="ECO:0000256" key="1">
    <source>
        <dbReference type="SAM" id="Coils"/>
    </source>
</evidence>
<dbReference type="PROSITE" id="PS50109">
    <property type="entry name" value="HIS_KIN"/>
    <property type="match status" value="1"/>
</dbReference>
<dbReference type="EMBL" id="BRXS01000003">
    <property type="protein sequence ID" value="GLC25255.1"/>
    <property type="molecule type" value="Genomic_DNA"/>
</dbReference>
<organism evidence="4 5">
    <name type="scientific">Roseisolibacter agri</name>
    <dbReference type="NCBI Taxonomy" id="2014610"/>
    <lineage>
        <taxon>Bacteria</taxon>
        <taxon>Pseudomonadati</taxon>
        <taxon>Gemmatimonadota</taxon>
        <taxon>Gemmatimonadia</taxon>
        <taxon>Gemmatimonadales</taxon>
        <taxon>Gemmatimonadaceae</taxon>
        <taxon>Roseisolibacter</taxon>
    </lineage>
</organism>
<dbReference type="PANTHER" id="PTHR34220">
    <property type="entry name" value="SENSOR HISTIDINE KINASE YPDA"/>
    <property type="match status" value="1"/>
</dbReference>
<dbReference type="InterPro" id="IPR003594">
    <property type="entry name" value="HATPase_dom"/>
</dbReference>
<evidence type="ECO:0000259" key="3">
    <source>
        <dbReference type="PROSITE" id="PS50109"/>
    </source>
</evidence>
<feature type="domain" description="Histidine kinase" evidence="3">
    <location>
        <begin position="161"/>
        <end position="346"/>
    </location>
</feature>
<dbReference type="InterPro" id="IPR005467">
    <property type="entry name" value="His_kinase_dom"/>
</dbReference>
<dbReference type="InterPro" id="IPR010559">
    <property type="entry name" value="Sig_transdc_His_kin_internal"/>
</dbReference>
<keyword evidence="1" id="KW-0175">Coiled coil</keyword>
<evidence type="ECO:0000256" key="2">
    <source>
        <dbReference type="SAM" id="Phobius"/>
    </source>
</evidence>
<comment type="caution">
    <text evidence="4">The sequence shown here is derived from an EMBL/GenBank/DDBJ whole genome shotgun (WGS) entry which is preliminary data.</text>
</comment>
<feature type="transmembrane region" description="Helical" evidence="2">
    <location>
        <begin position="37"/>
        <end position="55"/>
    </location>
</feature>
<dbReference type="InterPro" id="IPR050640">
    <property type="entry name" value="Bact_2-comp_sensor_kinase"/>
</dbReference>
<protein>
    <submittedName>
        <fullName evidence="4">ATPase</fullName>
    </submittedName>
</protein>
<keyword evidence="2" id="KW-0472">Membrane</keyword>
<dbReference type="InterPro" id="IPR036890">
    <property type="entry name" value="HATPase_C_sf"/>
</dbReference>
<evidence type="ECO:0000313" key="5">
    <source>
        <dbReference type="Proteomes" id="UP001161325"/>
    </source>
</evidence>
<dbReference type="SUPFAM" id="SSF55874">
    <property type="entry name" value="ATPase domain of HSP90 chaperone/DNA topoisomerase II/histidine kinase"/>
    <property type="match status" value="1"/>
</dbReference>
<keyword evidence="5" id="KW-1185">Reference proteome</keyword>
<dbReference type="Pfam" id="PF06580">
    <property type="entry name" value="His_kinase"/>
    <property type="match status" value="1"/>
</dbReference>
<evidence type="ECO:0000313" key="4">
    <source>
        <dbReference type="EMBL" id="GLC25255.1"/>
    </source>
</evidence>
<keyword evidence="2" id="KW-1133">Transmembrane helix</keyword>
<gene>
    <name evidence="4" type="ORF">rosag_17680</name>
</gene>
<proteinExistence type="predicted"/>
<reference evidence="4" key="1">
    <citation type="submission" date="2022-08" db="EMBL/GenBank/DDBJ databases">
        <title>Draft genome sequencing of Roseisolibacter agri AW1220.</title>
        <authorList>
            <person name="Tobiishi Y."/>
            <person name="Tonouchi A."/>
        </authorList>
    </citation>
    <scope>NUCLEOTIDE SEQUENCE</scope>
    <source>
        <strain evidence="4">AW1220</strain>
    </source>
</reference>
<dbReference type="PANTHER" id="PTHR34220:SF7">
    <property type="entry name" value="SENSOR HISTIDINE KINASE YPDA"/>
    <property type="match status" value="1"/>
</dbReference>
<dbReference type="Gene3D" id="3.30.565.10">
    <property type="entry name" value="Histidine kinase-like ATPase, C-terminal domain"/>
    <property type="match status" value="1"/>
</dbReference>
<dbReference type="Proteomes" id="UP001161325">
    <property type="component" value="Unassembled WGS sequence"/>
</dbReference>
<dbReference type="AlphaFoldDB" id="A0AA37V0X0"/>
<feature type="transmembrane region" description="Helical" evidence="2">
    <location>
        <begin position="112"/>
        <end position="131"/>
    </location>
</feature>
<sequence>MLWTLPALWSAYRAFVVDRPRNAGPWIPVGVVPQTGAWYLLLLVAPLLVIAARRLRLTSRIGRREVAYHLVLLGAISVAHAAVYEALLRAVVARPLPYSFLEGLPRAATVEVHLNVLFYLGVLIAAVALDLQQQARDRERRSLELEAQLAQAQIMALRMQLNPHFLFNTLNTIAMLVRESDNDRAVQMLAGLGSLLRHVLEDIGRQQVPLSDELEFVQRYLAIEGLRFEDRLRVSIEVEPGLFDAQVPNLILQPLVENAIRHGIARRAAAGDLRITATRDHDRILLSVRDDGPGLGGDAAADGKVGVGLENTRVRLHRLYGAAGQLKVADADGGGVMAVASFPLRSAPCAVTVGARA</sequence>
<feature type="transmembrane region" description="Helical" evidence="2">
    <location>
        <begin position="67"/>
        <end position="92"/>
    </location>
</feature>
<feature type="coiled-coil region" evidence="1">
    <location>
        <begin position="128"/>
        <end position="160"/>
    </location>
</feature>
<keyword evidence="2" id="KW-0812">Transmembrane</keyword>
<dbReference type="Pfam" id="PF02518">
    <property type="entry name" value="HATPase_c"/>
    <property type="match status" value="1"/>
</dbReference>
<dbReference type="GO" id="GO:0016020">
    <property type="term" value="C:membrane"/>
    <property type="evidence" value="ECO:0007669"/>
    <property type="project" value="InterPro"/>
</dbReference>